<organism evidence="1 2">
    <name type="scientific">Ensete ventricosum</name>
    <name type="common">Abyssinian banana</name>
    <name type="synonym">Musa ensete</name>
    <dbReference type="NCBI Taxonomy" id="4639"/>
    <lineage>
        <taxon>Eukaryota</taxon>
        <taxon>Viridiplantae</taxon>
        <taxon>Streptophyta</taxon>
        <taxon>Embryophyta</taxon>
        <taxon>Tracheophyta</taxon>
        <taxon>Spermatophyta</taxon>
        <taxon>Magnoliopsida</taxon>
        <taxon>Liliopsida</taxon>
        <taxon>Zingiberales</taxon>
        <taxon>Musaceae</taxon>
        <taxon>Ensete</taxon>
    </lineage>
</organism>
<accession>A0A426ZA41</accession>
<reference evidence="1 2" key="1">
    <citation type="journal article" date="2014" name="Agronomy (Basel)">
        <title>A Draft Genome Sequence for Ensete ventricosum, the Drought-Tolerant Tree Against Hunger.</title>
        <authorList>
            <person name="Harrison J."/>
            <person name="Moore K.A."/>
            <person name="Paszkiewicz K."/>
            <person name="Jones T."/>
            <person name="Grant M."/>
            <person name="Ambacheew D."/>
            <person name="Muzemil S."/>
            <person name="Studholme D.J."/>
        </authorList>
    </citation>
    <scope>NUCLEOTIDE SEQUENCE [LARGE SCALE GENOMIC DNA]</scope>
</reference>
<dbReference type="AlphaFoldDB" id="A0A426ZA41"/>
<sequence length="104" mass="11588">MIKLKHQARLGRCSGSSTGVRYDFTKGIRKIARNTPRDYRGKTVRLAAGNAGGCRIARVRLLIKLGGHVTRVWSSSKEDWLWTPVDLGVEDSRSGRRLAKAEPL</sequence>
<protein>
    <submittedName>
        <fullName evidence="1">Uncharacterized protein</fullName>
    </submittedName>
</protein>
<dbReference type="EMBL" id="AMZH03007634">
    <property type="protein sequence ID" value="RRT60816.1"/>
    <property type="molecule type" value="Genomic_DNA"/>
</dbReference>
<dbReference type="Proteomes" id="UP000287651">
    <property type="component" value="Unassembled WGS sequence"/>
</dbReference>
<gene>
    <name evidence="1" type="ORF">B296_00005675</name>
</gene>
<evidence type="ECO:0000313" key="2">
    <source>
        <dbReference type="Proteomes" id="UP000287651"/>
    </source>
</evidence>
<evidence type="ECO:0000313" key="1">
    <source>
        <dbReference type="EMBL" id="RRT60816.1"/>
    </source>
</evidence>
<comment type="caution">
    <text evidence="1">The sequence shown here is derived from an EMBL/GenBank/DDBJ whole genome shotgun (WGS) entry which is preliminary data.</text>
</comment>
<name>A0A426ZA41_ENSVE</name>
<proteinExistence type="predicted"/>